<sequence>MTNQILLACFYLLAFYIIQRNLKRVINALAEKKQVSAARTSLVSRFLTAVLFFITLSLMAVSVGLGYHDVALFVSSAFAVLGVALVAQWSILSNLTAGVLIFFVFPYRIGDRIKVVDKDEDIRGVIQEIALFHVLIQRDDGNLITYPNSQILQKSVIKLLNPEVYDNKATEAKTLDIKAVETTSMASAKTDEALKDIAKETAEQKSQPKAP</sequence>
<dbReference type="Gene3D" id="1.10.287.1260">
    <property type="match status" value="1"/>
</dbReference>
<evidence type="ECO:0000313" key="8">
    <source>
        <dbReference type="Proteomes" id="UP000009175"/>
    </source>
</evidence>
<dbReference type="OrthoDB" id="5705501at2"/>
<evidence type="ECO:0000256" key="4">
    <source>
        <dbReference type="ARBA" id="ARBA00023136"/>
    </source>
</evidence>
<dbReference type="PANTHER" id="PTHR30221:SF8">
    <property type="entry name" value="SMALL-CONDUCTANCE MECHANOSENSITIVE CHANNEL"/>
    <property type="match status" value="1"/>
</dbReference>
<evidence type="ECO:0000259" key="6">
    <source>
        <dbReference type="Pfam" id="PF00924"/>
    </source>
</evidence>
<proteinExistence type="inferred from homology"/>
<evidence type="ECO:0000256" key="3">
    <source>
        <dbReference type="ARBA" id="ARBA00022989"/>
    </source>
</evidence>
<dbReference type="Gene3D" id="2.30.30.60">
    <property type="match status" value="1"/>
</dbReference>
<keyword evidence="5" id="KW-0407">Ion channel</keyword>
<feature type="transmembrane region" description="Helical" evidence="5">
    <location>
        <begin position="5"/>
        <end position="22"/>
    </location>
</feature>
<evidence type="ECO:0000313" key="7">
    <source>
        <dbReference type="EMBL" id="ABL98822.1"/>
    </source>
</evidence>
<feature type="transmembrane region" description="Helical" evidence="5">
    <location>
        <begin position="77"/>
        <end position="105"/>
    </location>
</feature>
<dbReference type="KEGG" id="saz:Sama_0614"/>
<dbReference type="eggNOG" id="COG0668">
    <property type="taxonomic scope" value="Bacteria"/>
</dbReference>
<dbReference type="InterPro" id="IPR023408">
    <property type="entry name" value="MscS_beta-dom_sf"/>
</dbReference>
<name>A1S366_SHEAM</name>
<dbReference type="GO" id="GO:0008381">
    <property type="term" value="F:mechanosensitive monoatomic ion channel activity"/>
    <property type="evidence" value="ECO:0007669"/>
    <property type="project" value="InterPro"/>
</dbReference>
<dbReference type="HOGENOM" id="CLU_098917_1_0_6"/>
<comment type="similarity">
    <text evidence="5">Belongs to the MscS (TC 1.A.23) family.</text>
</comment>
<gene>
    <name evidence="7" type="ordered locus">Sama_0614</name>
</gene>
<dbReference type="Pfam" id="PF00924">
    <property type="entry name" value="MS_channel_2nd"/>
    <property type="match status" value="1"/>
</dbReference>
<keyword evidence="3 5" id="KW-1133">Transmembrane helix</keyword>
<organism evidence="7 8">
    <name type="scientific">Shewanella amazonensis (strain ATCC BAA-1098 / SB2B)</name>
    <dbReference type="NCBI Taxonomy" id="326297"/>
    <lineage>
        <taxon>Bacteria</taxon>
        <taxon>Pseudomonadati</taxon>
        <taxon>Pseudomonadota</taxon>
        <taxon>Gammaproteobacteria</taxon>
        <taxon>Alteromonadales</taxon>
        <taxon>Shewanellaceae</taxon>
        <taxon>Shewanella</taxon>
    </lineage>
</organism>
<reference evidence="7 8" key="1">
    <citation type="submission" date="2006-12" db="EMBL/GenBank/DDBJ databases">
        <title>Complete sequence of Shewanella amazonensis SB2B.</title>
        <authorList>
            <consortium name="US DOE Joint Genome Institute"/>
            <person name="Copeland A."/>
            <person name="Lucas S."/>
            <person name="Lapidus A."/>
            <person name="Barry K."/>
            <person name="Detter J.C."/>
            <person name="Glavina del Rio T."/>
            <person name="Hammon N."/>
            <person name="Israni S."/>
            <person name="Dalin E."/>
            <person name="Tice H."/>
            <person name="Pitluck S."/>
            <person name="Munk A.C."/>
            <person name="Brettin T."/>
            <person name="Bruce D."/>
            <person name="Han C."/>
            <person name="Tapia R."/>
            <person name="Gilna P."/>
            <person name="Schmutz J."/>
            <person name="Larimer F."/>
            <person name="Land M."/>
            <person name="Hauser L."/>
            <person name="Kyrpides N."/>
            <person name="Mikhailova N."/>
            <person name="Fredrickson J."/>
            <person name="Richardson P."/>
        </authorList>
    </citation>
    <scope>NUCLEOTIDE SEQUENCE [LARGE SCALE GENOMIC DNA]</scope>
    <source>
        <strain evidence="8">ATCC BAA-1098 / SB2B</strain>
    </source>
</reference>
<feature type="domain" description="Mechanosensitive ion channel MscS" evidence="6">
    <location>
        <begin position="91"/>
        <end position="157"/>
    </location>
</feature>
<dbReference type="AlphaFoldDB" id="A1S366"/>
<keyword evidence="2 5" id="KW-0812">Transmembrane</keyword>
<keyword evidence="4 5" id="KW-0472">Membrane</keyword>
<protein>
    <recommendedName>
        <fullName evidence="5">Small-conductance mechanosensitive channel</fullName>
    </recommendedName>
</protein>
<dbReference type="STRING" id="326297.Sama_0614"/>
<dbReference type="Proteomes" id="UP000009175">
    <property type="component" value="Chromosome"/>
</dbReference>
<feature type="transmembrane region" description="Helical" evidence="5">
    <location>
        <begin position="42"/>
        <end position="65"/>
    </location>
</feature>
<dbReference type="SUPFAM" id="SSF50182">
    <property type="entry name" value="Sm-like ribonucleoproteins"/>
    <property type="match status" value="1"/>
</dbReference>
<comment type="function">
    <text evidence="5">Mechanosensitive channel that participates in the regulation of osmotic pressure changes within the cell, opening in response to stretch forces in the membrane lipid bilayer, without the need for other proteins. Contributes to normal resistance to hypoosmotic shock. Forms an ion channel of 1.0 nanosiemens conductance with a slight preference for anions.</text>
</comment>
<dbReference type="InterPro" id="IPR045275">
    <property type="entry name" value="MscS_archaea/bacteria_type"/>
</dbReference>
<keyword evidence="8" id="KW-1185">Reference proteome</keyword>
<dbReference type="InterPro" id="IPR010920">
    <property type="entry name" value="LSM_dom_sf"/>
</dbReference>
<comment type="subunit">
    <text evidence="5">Homoheptamer.</text>
</comment>
<evidence type="ECO:0000256" key="5">
    <source>
        <dbReference type="RuleBase" id="RU369025"/>
    </source>
</evidence>
<dbReference type="EMBL" id="CP000507">
    <property type="protein sequence ID" value="ABL98822.1"/>
    <property type="molecule type" value="Genomic_DNA"/>
</dbReference>
<evidence type="ECO:0000256" key="1">
    <source>
        <dbReference type="ARBA" id="ARBA00004370"/>
    </source>
</evidence>
<keyword evidence="5" id="KW-0406">Ion transport</keyword>
<keyword evidence="5" id="KW-0997">Cell inner membrane</keyword>
<evidence type="ECO:0000256" key="2">
    <source>
        <dbReference type="ARBA" id="ARBA00022692"/>
    </source>
</evidence>
<comment type="caution">
    <text evidence="5">Lacks conserved residue(s) required for the propagation of feature annotation.</text>
</comment>
<dbReference type="InterPro" id="IPR006685">
    <property type="entry name" value="MscS_channel_2nd"/>
</dbReference>
<keyword evidence="5" id="KW-1003">Cell membrane</keyword>
<keyword evidence="5" id="KW-0813">Transport</keyword>
<accession>A1S366</accession>
<dbReference type="RefSeq" id="WP_011758732.1">
    <property type="nucleotide sequence ID" value="NC_008700.1"/>
</dbReference>
<dbReference type="GO" id="GO:0005886">
    <property type="term" value="C:plasma membrane"/>
    <property type="evidence" value="ECO:0007669"/>
    <property type="project" value="UniProtKB-SubCell"/>
</dbReference>
<comment type="subcellular location">
    <subcellularLocation>
        <location evidence="5">Cell inner membrane</location>
        <topology evidence="5">Multi-pass membrane protein</topology>
    </subcellularLocation>
    <subcellularLocation>
        <location evidence="1">Membrane</location>
    </subcellularLocation>
</comment>
<dbReference type="PANTHER" id="PTHR30221">
    <property type="entry name" value="SMALL-CONDUCTANCE MECHANOSENSITIVE CHANNEL"/>
    <property type="match status" value="1"/>
</dbReference>